<dbReference type="SUPFAM" id="SSF103088">
    <property type="entry name" value="OmpA-like"/>
    <property type="match status" value="1"/>
</dbReference>
<dbReference type="PROSITE" id="PS01068">
    <property type="entry name" value="OMPA_1"/>
    <property type="match status" value="1"/>
</dbReference>
<dbReference type="RefSeq" id="WP_301638492.1">
    <property type="nucleotide sequence ID" value="NZ_JADYTN010000026.1"/>
</dbReference>
<keyword evidence="2 3" id="KW-0472">Membrane</keyword>
<evidence type="ECO:0000313" key="7">
    <source>
        <dbReference type="EMBL" id="MCF2564532.1"/>
    </source>
</evidence>
<keyword evidence="5" id="KW-0732">Signal</keyword>
<reference evidence="7 8" key="1">
    <citation type="submission" date="2020-12" db="EMBL/GenBank/DDBJ databases">
        <title>Whole genome sequences of gut porcine anaerobes.</title>
        <authorList>
            <person name="Kubasova T."/>
            <person name="Jahodarova E."/>
            <person name="Rychlik I."/>
        </authorList>
    </citation>
    <scope>NUCLEOTIDE SEQUENCE [LARGE SCALE GENOMIC DNA]</scope>
    <source>
        <strain evidence="7 8">An925</strain>
    </source>
</reference>
<proteinExistence type="predicted"/>
<feature type="coiled-coil region" evidence="4">
    <location>
        <begin position="242"/>
        <end position="276"/>
    </location>
</feature>
<feature type="domain" description="OmpA-like" evidence="6">
    <location>
        <begin position="284"/>
        <end position="393"/>
    </location>
</feature>
<comment type="subcellular location">
    <subcellularLocation>
        <location evidence="1">Membrane</location>
    </subcellularLocation>
</comment>
<evidence type="ECO:0000256" key="2">
    <source>
        <dbReference type="ARBA" id="ARBA00023136"/>
    </source>
</evidence>
<gene>
    <name evidence="7" type="ORF">I6E12_10465</name>
</gene>
<dbReference type="CDD" id="cd07185">
    <property type="entry name" value="OmpA_C-like"/>
    <property type="match status" value="1"/>
</dbReference>
<name>A0ABS9CHH5_9BACT</name>
<dbReference type="EMBL" id="JADYTN010000026">
    <property type="protein sequence ID" value="MCF2564532.1"/>
    <property type="molecule type" value="Genomic_DNA"/>
</dbReference>
<dbReference type="SUPFAM" id="SSF56925">
    <property type="entry name" value="OMPA-like"/>
    <property type="match status" value="1"/>
</dbReference>
<evidence type="ECO:0000256" key="4">
    <source>
        <dbReference type="SAM" id="Coils"/>
    </source>
</evidence>
<sequence>MKKLLMVLAFAGVSAASMAQNADPTEKFSVSTNSFWSNWFVQANVAGTAFWGNQEVGNNFSKSPLKGFRNNLGFSVAVGKWFTPGLGLRTKFNGAWGRTVVSENKKTNANKYWTLSEQVMFNLSNMLLGYNESRVWDFIPYASVGVNRNMSANCYAPVAGIGILNEFKINNKWAVNLDVNYMLGTSDYDGFEGSLPGAKPYDSRSFKGLVANHDRTLNVEVGLTYNLGKATFNKTPDVEAIKALSQGQIDALNAQLADAQSENNRLKDMLAEQKQQQSVAPVSAVTKVVSAPVSVFFNIGKAKVASKKDLQNVKAVADAAKANNAKIVVTGYADSKTGSAAFNKNLSEKRAQTVADALVNMGISRDNIEVVSAGGVNTLSPVSYNRRATVEIK</sequence>
<dbReference type="Proteomes" id="UP001200470">
    <property type="component" value="Unassembled WGS sequence"/>
</dbReference>
<organism evidence="7 8">
    <name type="scientific">Xylanibacter brevis</name>
    <dbReference type="NCBI Taxonomy" id="83231"/>
    <lineage>
        <taxon>Bacteria</taxon>
        <taxon>Pseudomonadati</taxon>
        <taxon>Bacteroidota</taxon>
        <taxon>Bacteroidia</taxon>
        <taxon>Bacteroidales</taxon>
        <taxon>Prevotellaceae</taxon>
        <taxon>Xylanibacter</taxon>
    </lineage>
</organism>
<keyword evidence="4" id="KW-0175">Coiled coil</keyword>
<evidence type="ECO:0000256" key="3">
    <source>
        <dbReference type="PROSITE-ProRule" id="PRU00473"/>
    </source>
</evidence>
<dbReference type="PANTHER" id="PTHR30329">
    <property type="entry name" value="STATOR ELEMENT OF FLAGELLAR MOTOR COMPLEX"/>
    <property type="match status" value="1"/>
</dbReference>
<evidence type="ECO:0000313" key="8">
    <source>
        <dbReference type="Proteomes" id="UP001200470"/>
    </source>
</evidence>
<feature type="signal peptide" evidence="5">
    <location>
        <begin position="1"/>
        <end position="19"/>
    </location>
</feature>
<dbReference type="InterPro" id="IPR050330">
    <property type="entry name" value="Bact_OuterMem_StrucFunc"/>
</dbReference>
<dbReference type="Pfam" id="PF00691">
    <property type="entry name" value="OmpA"/>
    <property type="match status" value="1"/>
</dbReference>
<dbReference type="InterPro" id="IPR006665">
    <property type="entry name" value="OmpA-like"/>
</dbReference>
<evidence type="ECO:0000256" key="5">
    <source>
        <dbReference type="SAM" id="SignalP"/>
    </source>
</evidence>
<dbReference type="PROSITE" id="PS51123">
    <property type="entry name" value="OMPA_2"/>
    <property type="match status" value="1"/>
</dbReference>
<comment type="caution">
    <text evidence="7">The sequence shown here is derived from an EMBL/GenBank/DDBJ whole genome shotgun (WGS) entry which is preliminary data.</text>
</comment>
<dbReference type="PANTHER" id="PTHR30329:SF21">
    <property type="entry name" value="LIPOPROTEIN YIAD-RELATED"/>
    <property type="match status" value="1"/>
</dbReference>
<feature type="chain" id="PRO_5045994657" evidence="5">
    <location>
        <begin position="20"/>
        <end position="393"/>
    </location>
</feature>
<keyword evidence="8" id="KW-1185">Reference proteome</keyword>
<dbReference type="InterPro" id="IPR006690">
    <property type="entry name" value="OMPA-like_CS"/>
</dbReference>
<evidence type="ECO:0000259" key="6">
    <source>
        <dbReference type="PROSITE" id="PS51123"/>
    </source>
</evidence>
<dbReference type="Gene3D" id="3.30.1330.60">
    <property type="entry name" value="OmpA-like domain"/>
    <property type="match status" value="1"/>
</dbReference>
<dbReference type="InterPro" id="IPR036737">
    <property type="entry name" value="OmpA-like_sf"/>
</dbReference>
<dbReference type="InterPro" id="IPR011250">
    <property type="entry name" value="OMP/PagP_B-barrel"/>
</dbReference>
<protein>
    <submittedName>
        <fullName evidence="7">OmpA family protein</fullName>
    </submittedName>
</protein>
<evidence type="ECO:0000256" key="1">
    <source>
        <dbReference type="ARBA" id="ARBA00004370"/>
    </source>
</evidence>
<accession>A0ABS9CHH5</accession>